<dbReference type="GO" id="GO:0051536">
    <property type="term" value="F:iron-sulfur cluster binding"/>
    <property type="evidence" value="ECO:0007669"/>
    <property type="project" value="UniProtKB-KW"/>
</dbReference>
<evidence type="ECO:0000256" key="5">
    <source>
        <dbReference type="ARBA" id="ARBA00023014"/>
    </source>
</evidence>
<evidence type="ECO:0000313" key="7">
    <source>
        <dbReference type="Proteomes" id="UP000745577"/>
    </source>
</evidence>
<keyword evidence="4" id="KW-0408">Iron</keyword>
<proteinExistence type="predicted"/>
<dbReference type="PANTHER" id="PTHR36923">
    <property type="entry name" value="FERREDOXIN"/>
    <property type="match status" value="1"/>
</dbReference>
<dbReference type="InterPro" id="IPR051269">
    <property type="entry name" value="Fe-S_cluster_ET"/>
</dbReference>
<organism evidence="6 7">
    <name type="scientific">Candidatus Dojkabacteria bacterium</name>
    <dbReference type="NCBI Taxonomy" id="2099670"/>
    <lineage>
        <taxon>Bacteria</taxon>
        <taxon>Candidatus Dojkabacteria</taxon>
    </lineage>
</organism>
<dbReference type="GO" id="GO:0046872">
    <property type="term" value="F:metal ion binding"/>
    <property type="evidence" value="ECO:0007669"/>
    <property type="project" value="UniProtKB-KW"/>
</dbReference>
<comment type="caution">
    <text evidence="6">The sequence shown here is derived from an EMBL/GenBank/DDBJ whole genome shotgun (WGS) entry which is preliminary data.</text>
</comment>
<dbReference type="AlphaFoldDB" id="A0A955I8J7"/>
<evidence type="ECO:0000256" key="3">
    <source>
        <dbReference type="ARBA" id="ARBA00022982"/>
    </source>
</evidence>
<keyword evidence="5" id="KW-0411">Iron-sulfur</keyword>
<accession>A0A955I8J7</accession>
<gene>
    <name evidence="6" type="ORF">KC675_04345</name>
</gene>
<dbReference type="Gene3D" id="3.30.70.20">
    <property type="match status" value="1"/>
</dbReference>
<reference evidence="6" key="2">
    <citation type="journal article" date="2021" name="Microbiome">
        <title>Successional dynamics and alternative stable states in a saline activated sludge microbial community over 9 years.</title>
        <authorList>
            <person name="Wang Y."/>
            <person name="Ye J."/>
            <person name="Ju F."/>
            <person name="Liu L."/>
            <person name="Boyd J.A."/>
            <person name="Deng Y."/>
            <person name="Parks D.H."/>
            <person name="Jiang X."/>
            <person name="Yin X."/>
            <person name="Woodcroft B.J."/>
            <person name="Tyson G.W."/>
            <person name="Hugenholtz P."/>
            <person name="Polz M.F."/>
            <person name="Zhang T."/>
        </authorList>
    </citation>
    <scope>NUCLEOTIDE SEQUENCE</scope>
    <source>
        <strain evidence="6">HKST-UBA15</strain>
    </source>
</reference>
<evidence type="ECO:0000256" key="4">
    <source>
        <dbReference type="ARBA" id="ARBA00023004"/>
    </source>
</evidence>
<evidence type="ECO:0000313" key="6">
    <source>
        <dbReference type="EMBL" id="MCA9380381.1"/>
    </source>
</evidence>
<protein>
    <submittedName>
        <fullName evidence="6">Ferredoxin</fullName>
    </submittedName>
</protein>
<keyword evidence="1" id="KW-0813">Transport</keyword>
<evidence type="ECO:0000256" key="2">
    <source>
        <dbReference type="ARBA" id="ARBA00022723"/>
    </source>
</evidence>
<name>A0A955I8J7_9BACT</name>
<keyword evidence="2" id="KW-0479">Metal-binding</keyword>
<dbReference type="SUPFAM" id="SSF54862">
    <property type="entry name" value="4Fe-4S ferredoxins"/>
    <property type="match status" value="1"/>
</dbReference>
<dbReference type="Pfam" id="PF13370">
    <property type="entry name" value="Fer4_13"/>
    <property type="match status" value="1"/>
</dbReference>
<dbReference type="Proteomes" id="UP000745577">
    <property type="component" value="Unassembled WGS sequence"/>
</dbReference>
<dbReference type="EMBL" id="JAGQLL010000053">
    <property type="protein sequence ID" value="MCA9380381.1"/>
    <property type="molecule type" value="Genomic_DNA"/>
</dbReference>
<dbReference type="PANTHER" id="PTHR36923:SF3">
    <property type="entry name" value="FERREDOXIN"/>
    <property type="match status" value="1"/>
</dbReference>
<keyword evidence="3" id="KW-0249">Electron transport</keyword>
<reference evidence="6" key="1">
    <citation type="submission" date="2020-04" db="EMBL/GenBank/DDBJ databases">
        <authorList>
            <person name="Zhang T."/>
        </authorList>
    </citation>
    <scope>NUCLEOTIDE SEQUENCE</scope>
    <source>
        <strain evidence="6">HKST-UBA15</strain>
    </source>
</reference>
<sequence>MSALVTKITEDRHEGKNPKRKYQIEILRDVCIGAASCVAIAPETFGLDDENKVVIVESDWDEEEIILAAAQSCPVFAIIVKDAQTGQQIFPVS</sequence>
<evidence type="ECO:0000256" key="1">
    <source>
        <dbReference type="ARBA" id="ARBA00022448"/>
    </source>
</evidence>